<proteinExistence type="predicted"/>
<dbReference type="PROSITE" id="PS50261">
    <property type="entry name" value="G_PROTEIN_RECEP_F2_4"/>
    <property type="match status" value="1"/>
</dbReference>
<dbReference type="CDD" id="cd15039">
    <property type="entry name" value="7tmB3_Methuselah-like"/>
    <property type="match status" value="1"/>
</dbReference>
<keyword evidence="8" id="KW-1185">Reference proteome</keyword>
<dbReference type="PANTHER" id="PTHR45902:SF1">
    <property type="entry name" value="LATROPHILIN RECEPTOR-LIKE PROTEIN A"/>
    <property type="match status" value="1"/>
</dbReference>
<name>A0AAN8KFM0_PATCE</name>
<keyword evidence="2 5" id="KW-0812">Transmembrane</keyword>
<feature type="transmembrane region" description="Helical" evidence="5">
    <location>
        <begin position="402"/>
        <end position="423"/>
    </location>
</feature>
<sequence>MYTKRDNYVFTTNDRCQDNEKFDDIFQKCRRFFCPPGRFHYEGDCHDTNTTVYVTGKSQPLANGTNDLYISMNYRQLTRASLSEHSLESIICLLSSYLRLTETYIQIPTYVSRIQKTAVIVYDITASSIKYFLDAVDSLPLSFSSFEISLSITNFDEQGKYNFSCSRGTFACIRNASLKVQNEIIFAEVNVNNITLFYPLANTIINLRISSRNPVIIAEELCVCVPQFGTSLNCTSRLYSYQPNEYLLKESGILDIPKLGISFTSLEYYIEDSQAIVCYDLTKFKHFFDMDRAQTYLSWVCSGLSIFFLLITISLYATIAELRNLPGKLTIGLAVTLILGQGLLMIPNVGVKVCRYLATISHISWLSAFLWMSAQAVNMLFTFHPKSMRVVSQRGSDAFMKYCLFCVLTPVVFCIMLLVLDVIPGNHLHVRYGMAACSWMSDYSGYIFTFFLPVALVLGCNLVCFVVTLYYIEKTMKQSAKMTGKKRDRDRCVIYIKLSSVMGFSWIFGFIASYTNVQALWYVYIILNGLQGMFIFLSFSVNTRTRGLLTQRISASRFFNVFRSSDPPPTSTTATALSTHL</sequence>
<protein>
    <recommendedName>
        <fullName evidence="6">G-protein coupled receptors family 2 profile 2 domain-containing protein</fullName>
    </recommendedName>
</protein>
<accession>A0AAN8KFM0</accession>
<dbReference type="GO" id="GO:0016020">
    <property type="term" value="C:membrane"/>
    <property type="evidence" value="ECO:0007669"/>
    <property type="project" value="UniProtKB-SubCell"/>
</dbReference>
<evidence type="ECO:0000256" key="4">
    <source>
        <dbReference type="ARBA" id="ARBA00023136"/>
    </source>
</evidence>
<feature type="transmembrane region" description="Helical" evidence="5">
    <location>
        <begin position="296"/>
        <end position="317"/>
    </location>
</feature>
<feature type="transmembrane region" description="Helical" evidence="5">
    <location>
        <begin position="362"/>
        <end position="381"/>
    </location>
</feature>
<keyword evidence="4 5" id="KW-0472">Membrane</keyword>
<keyword evidence="3 5" id="KW-1133">Transmembrane helix</keyword>
<evidence type="ECO:0000256" key="1">
    <source>
        <dbReference type="ARBA" id="ARBA00004141"/>
    </source>
</evidence>
<dbReference type="PANTHER" id="PTHR45902">
    <property type="entry name" value="LATROPHILIN RECEPTOR-LIKE PROTEIN A"/>
    <property type="match status" value="1"/>
</dbReference>
<reference evidence="7 8" key="1">
    <citation type="submission" date="2024-01" db="EMBL/GenBank/DDBJ databases">
        <title>The genome of the rayed Mediterranean limpet Patella caerulea (Linnaeus, 1758).</title>
        <authorList>
            <person name="Anh-Thu Weber A."/>
            <person name="Halstead-Nussloch G."/>
        </authorList>
    </citation>
    <scope>NUCLEOTIDE SEQUENCE [LARGE SCALE GENOMIC DNA]</scope>
    <source>
        <strain evidence="7">AATW-2023a</strain>
        <tissue evidence="7">Whole specimen</tissue>
    </source>
</reference>
<feature type="domain" description="G-protein coupled receptors family 2 profile 2" evidence="6">
    <location>
        <begin position="294"/>
        <end position="543"/>
    </location>
</feature>
<feature type="transmembrane region" description="Helical" evidence="5">
    <location>
        <begin position="521"/>
        <end position="542"/>
    </location>
</feature>
<dbReference type="Gene3D" id="1.20.1070.10">
    <property type="entry name" value="Rhodopsin 7-helix transmembrane proteins"/>
    <property type="match status" value="1"/>
</dbReference>
<dbReference type="AlphaFoldDB" id="A0AAN8KFM0"/>
<comment type="caution">
    <text evidence="7">The sequence shown here is derived from an EMBL/GenBank/DDBJ whole genome shotgun (WGS) entry which is preliminary data.</text>
</comment>
<gene>
    <name evidence="7" type="ORF">SNE40_003172</name>
</gene>
<evidence type="ECO:0000313" key="8">
    <source>
        <dbReference type="Proteomes" id="UP001347796"/>
    </source>
</evidence>
<evidence type="ECO:0000256" key="3">
    <source>
        <dbReference type="ARBA" id="ARBA00022989"/>
    </source>
</evidence>
<feature type="transmembrane region" description="Helical" evidence="5">
    <location>
        <begin position="329"/>
        <end position="350"/>
    </location>
</feature>
<evidence type="ECO:0000256" key="5">
    <source>
        <dbReference type="SAM" id="Phobius"/>
    </source>
</evidence>
<evidence type="ECO:0000259" key="6">
    <source>
        <dbReference type="PROSITE" id="PS50261"/>
    </source>
</evidence>
<dbReference type="GO" id="GO:0004930">
    <property type="term" value="F:G protein-coupled receptor activity"/>
    <property type="evidence" value="ECO:0007669"/>
    <property type="project" value="InterPro"/>
</dbReference>
<comment type="subcellular location">
    <subcellularLocation>
        <location evidence="1">Membrane</location>
        <topology evidence="1">Multi-pass membrane protein</topology>
    </subcellularLocation>
</comment>
<dbReference type="Proteomes" id="UP001347796">
    <property type="component" value="Unassembled WGS sequence"/>
</dbReference>
<dbReference type="EMBL" id="JAZGQO010000002">
    <property type="protein sequence ID" value="KAK6191499.1"/>
    <property type="molecule type" value="Genomic_DNA"/>
</dbReference>
<evidence type="ECO:0000256" key="2">
    <source>
        <dbReference type="ARBA" id="ARBA00022692"/>
    </source>
</evidence>
<dbReference type="InterPro" id="IPR017981">
    <property type="entry name" value="GPCR_2-like_7TM"/>
</dbReference>
<dbReference type="GO" id="GO:0007166">
    <property type="term" value="P:cell surface receptor signaling pathway"/>
    <property type="evidence" value="ECO:0007669"/>
    <property type="project" value="InterPro"/>
</dbReference>
<dbReference type="InterPro" id="IPR053231">
    <property type="entry name" value="GPCR_LN-TM7"/>
</dbReference>
<evidence type="ECO:0000313" key="7">
    <source>
        <dbReference type="EMBL" id="KAK6191499.1"/>
    </source>
</evidence>
<organism evidence="7 8">
    <name type="scientific">Patella caerulea</name>
    <name type="common">Rayed Mediterranean limpet</name>
    <dbReference type="NCBI Taxonomy" id="87958"/>
    <lineage>
        <taxon>Eukaryota</taxon>
        <taxon>Metazoa</taxon>
        <taxon>Spiralia</taxon>
        <taxon>Lophotrochozoa</taxon>
        <taxon>Mollusca</taxon>
        <taxon>Gastropoda</taxon>
        <taxon>Patellogastropoda</taxon>
        <taxon>Patelloidea</taxon>
        <taxon>Patellidae</taxon>
        <taxon>Patella</taxon>
    </lineage>
</organism>
<feature type="transmembrane region" description="Helical" evidence="5">
    <location>
        <begin position="443"/>
        <end position="472"/>
    </location>
</feature>
<feature type="transmembrane region" description="Helical" evidence="5">
    <location>
        <begin position="493"/>
        <end position="515"/>
    </location>
</feature>
<dbReference type="Pfam" id="PF00002">
    <property type="entry name" value="7tm_2"/>
    <property type="match status" value="1"/>
</dbReference>
<dbReference type="InterPro" id="IPR000832">
    <property type="entry name" value="GPCR_2_secretin-like"/>
</dbReference>